<dbReference type="AlphaFoldDB" id="A0AAF3J746"/>
<evidence type="ECO:0008006" key="3">
    <source>
        <dbReference type="Google" id="ProtNLM"/>
    </source>
</evidence>
<name>A0AAF3J746_9BILA</name>
<keyword evidence="1" id="KW-1185">Reference proteome</keyword>
<dbReference type="PANTHER" id="PTHR46068">
    <property type="entry name" value="PROTEIN CBG27172"/>
    <property type="match status" value="1"/>
</dbReference>
<proteinExistence type="predicted"/>
<accession>A0AAF3J746</accession>
<dbReference type="PANTHER" id="PTHR46068:SF1">
    <property type="entry name" value="TRANSPOSASE IS30-LIKE HTH DOMAIN-CONTAINING PROTEIN"/>
    <property type="match status" value="1"/>
</dbReference>
<evidence type="ECO:0000313" key="2">
    <source>
        <dbReference type="WBParaSite" id="MBELARI_LOCUS20348"/>
    </source>
</evidence>
<dbReference type="Proteomes" id="UP000887575">
    <property type="component" value="Unassembled WGS sequence"/>
</dbReference>
<dbReference type="WBParaSite" id="MBELARI_LOCUS20348">
    <property type="protein sequence ID" value="MBELARI_LOCUS20348"/>
    <property type="gene ID" value="MBELARI_LOCUS20348"/>
</dbReference>
<reference evidence="2" key="1">
    <citation type="submission" date="2024-02" db="UniProtKB">
        <authorList>
            <consortium name="WormBaseParasite"/>
        </authorList>
    </citation>
    <scope>IDENTIFICATION</scope>
</reference>
<organism evidence="1 2">
    <name type="scientific">Mesorhabditis belari</name>
    <dbReference type="NCBI Taxonomy" id="2138241"/>
    <lineage>
        <taxon>Eukaryota</taxon>
        <taxon>Metazoa</taxon>
        <taxon>Ecdysozoa</taxon>
        <taxon>Nematoda</taxon>
        <taxon>Chromadorea</taxon>
        <taxon>Rhabditida</taxon>
        <taxon>Rhabditina</taxon>
        <taxon>Rhabditomorpha</taxon>
        <taxon>Rhabditoidea</taxon>
        <taxon>Rhabditidae</taxon>
        <taxon>Mesorhabditinae</taxon>
        <taxon>Mesorhabditis</taxon>
    </lineage>
</organism>
<evidence type="ECO:0000313" key="1">
    <source>
        <dbReference type="Proteomes" id="UP000887575"/>
    </source>
</evidence>
<protein>
    <recommendedName>
        <fullName evidence="3">Transposase</fullName>
    </recommendedName>
</protein>
<sequence length="93" mass="11077">MVWGGIKRRIERKDGRSLNKMAKQLQISRFSVQSIVKNELELRSYRLLNGQVLTDQAKQNRKEKCKKLRAFFKVRRIDDVLMVRWEDFHLGSG</sequence>